<dbReference type="GO" id="GO:0006355">
    <property type="term" value="P:regulation of DNA-templated transcription"/>
    <property type="evidence" value="ECO:0007669"/>
    <property type="project" value="TreeGrafter"/>
</dbReference>
<evidence type="ECO:0000259" key="17">
    <source>
        <dbReference type="PROSITE" id="PS50014"/>
    </source>
</evidence>
<feature type="compositionally biased region" description="Polar residues" evidence="16">
    <location>
        <begin position="1522"/>
        <end position="1550"/>
    </location>
</feature>
<dbReference type="SMART" id="SM00297">
    <property type="entry name" value="BROMO"/>
    <property type="match status" value="1"/>
</dbReference>
<dbReference type="OrthoDB" id="332390at2759"/>
<sequence length="1743" mass="196230">MPLFRRQPFQKVTSGERLRDDEKVFYCEATGEIFTNYEDFFHRMMLISSMLWSCALTGKPNLTYLEALASEKAARKLLKTFPDAVKGPFLLVATHTKRTAINEMHDDIYSFIKDQLFKGEEVEALDPVANHFRRARIMKVEPGENWPNQQKPSNLVYHVMGKDYATPKVWIVSGEMLKRDRHSLTREKCKIFLKQHIETGPGGLLRIKQESLDRYVRAEGWNDEQLFFGHVPDFELSKKLKREEAKREERSKAKAANGETKRNEAGTLTGSDGGGIVRPPEKKKRQQKKGKDSGKAAVAEGGGGGGKDQAQVVKQLQASIESFVERSQDDLERIAKMKEEELLRMKQKAEQEAALKKRQEERKALLAKLVTLAMKKYNSVFDDQTLEDQRPMPPVRPVHTLIPAKYFGNFVFILEFVNSFSDLLLSRSKFPSGFTMDLLERALLLREVNGPLSDLFQVLLCAIFAQLAEEDTEGDVRYKRPENIAQKRLTVPDQARARDTAVWVKKHYSSKLYELPLDSTTVSEVLRLHLLASGALAEEKGAKHRYYTRGGYVNSDDPGLRLVQDYPHILRALKSYPVYQLPMGDVIQLVCCLIHQLLTYSGVRELVEERVERARVARINYQANRAAQRRVTNQLASAKNVARENLKKELAAYEGDDGPQKDVARVQMSARFEAELAKIEADAERQLKDLTAKAKKLKEDFFDYQIYLGTDRCYRSYWLYESLPGLFVEHDRTAVGQCAERATQNNPDLANCPSEMRRKYINRSIMTAGMSVGFMDRFTAGSLPDEAVLYEQLLAEGSAVLTHHEKQTLLIERQPVPQENGGGGGEVVQSDPVIAAAPPPQPPTNQELLMCTANPDSCPVHGDREGPSWGYYASAEELDALILSLNVRGAREKQLRETLECERDLIVTHIANCPVAKLSVTTDDERKQQLADMVARHQRKYDAPNFSHDPGTEPNEILEAVLVENLLELEAKITAGYLGVMRVRDRQKWRDAIEARSYDAQTDEPLVWGPKWLAKLGCHQNGGGDAQPNPDQPDQEQAKQEQQEDKDDELGSDDESELDDVERLLSQAKDPGYSLPDTTVSLMDDSVVGDESDALVYPLHESETLQARVHELACALLQIEQCIEQKFLRHPFGPKNGHMKRHLMQQKQLQGMKNRTKWEVSLMRSSCYAQLFLHYAVLHDAIHWSRSAERISCMICRRKGDPDLTLLCDECNRACHIYCLKPKLKQVPAGDWFCMRCRPEQHQAKKPQPAGSKKKKIFKWEDDDDDDDDEEDDVEEEEEEDSEGQEAEEEQEEEDEEAEDQDADDDGEEDGSSHRADDEQVANGEHDGGYDSEEDRNSGPKKSSRSGKPTARASRYQERAELGADDENGKSRGGKNKGKVPPSRIVTRRASRYQERVDISDDDDDKDDEEYGSRKKAKVSKATSSGGAASKVGKGGAKGISRPRRASRYQERAEVSDDDDDDGENESDDNAGGSAGNDSDEYVENGRGTGNRGGAKRKKPQDDSPPENGRPNAKNPRRSAPKRQQQALTNGKASKPTENAGSESESTSPGQLRVSARSTKGRRRSSLANGALNGDEATNEAQGKSRTQRRSRRTGDEVPLNSVALYTLIDDILKHPDSWPFNRPVSAKEVPDYYKVIKNPMDFARVKSKLNMGVYMINEQMLADVQLVFRNCDLYNTDETDVFAVGRNLERYVVKRCKELSLPFTPSDMQKSTADQNGPNGRTGDAISVNSSSNDDDNDDDDE</sequence>
<keyword evidence="4 13" id="KW-0863">Zinc-finger</keyword>
<keyword evidence="9" id="KW-0804">Transcription</keyword>
<keyword evidence="3" id="KW-0479">Metal-binding</keyword>
<evidence type="ECO:0000313" key="21">
    <source>
        <dbReference type="EMBL" id="KFB40170.1"/>
    </source>
</evidence>
<evidence type="ECO:0000259" key="19">
    <source>
        <dbReference type="PROSITE" id="PS50827"/>
    </source>
</evidence>
<dbReference type="VEuPathDB" id="VectorBase:ASIS000128"/>
<dbReference type="Gene3D" id="3.30.40.10">
    <property type="entry name" value="Zinc/RING finger domain, C3HC4 (zinc finger)"/>
    <property type="match status" value="1"/>
</dbReference>
<evidence type="ECO:0000256" key="5">
    <source>
        <dbReference type="ARBA" id="ARBA00022833"/>
    </source>
</evidence>
<evidence type="ECO:0000256" key="7">
    <source>
        <dbReference type="ARBA" id="ARBA00023054"/>
    </source>
</evidence>
<keyword evidence="23" id="KW-1185">Reference proteome</keyword>
<feature type="compositionally biased region" description="Acidic residues" evidence="16">
    <location>
        <begin position="1261"/>
        <end position="1310"/>
    </location>
</feature>
<dbReference type="SMART" id="SM00249">
    <property type="entry name" value="PHD"/>
    <property type="match status" value="1"/>
</dbReference>
<keyword evidence="7 15" id="KW-0175">Coiled coil</keyword>
<feature type="domain" description="WAC" evidence="20">
    <location>
        <begin position="22"/>
        <end position="130"/>
    </location>
</feature>
<evidence type="ECO:0000256" key="4">
    <source>
        <dbReference type="ARBA" id="ARBA00022771"/>
    </source>
</evidence>
<dbReference type="GO" id="GO:0003677">
    <property type="term" value="F:DNA binding"/>
    <property type="evidence" value="ECO:0007669"/>
    <property type="project" value="TreeGrafter"/>
</dbReference>
<dbReference type="GO" id="GO:0006338">
    <property type="term" value="P:chromatin remodeling"/>
    <property type="evidence" value="ECO:0007669"/>
    <property type="project" value="InterPro"/>
</dbReference>
<reference evidence="22" key="2">
    <citation type="submission" date="2020-05" db="UniProtKB">
        <authorList>
            <consortium name="EnsemblMetazoa"/>
        </authorList>
    </citation>
    <scope>IDENTIFICATION</scope>
</reference>
<dbReference type="EMBL" id="KE525003">
    <property type="protein sequence ID" value="KFB40170.1"/>
    <property type="molecule type" value="Genomic_DNA"/>
</dbReference>
<dbReference type="PRINTS" id="PR00503">
    <property type="entry name" value="BROMODOMAIN"/>
</dbReference>
<dbReference type="InterPro" id="IPR028941">
    <property type="entry name" value="WHIM2_dom"/>
</dbReference>
<evidence type="ECO:0000256" key="12">
    <source>
        <dbReference type="PROSITE-ProRule" id="PRU00035"/>
    </source>
</evidence>
<dbReference type="InterPro" id="IPR001965">
    <property type="entry name" value="Znf_PHD"/>
</dbReference>
<evidence type="ECO:0000256" key="11">
    <source>
        <dbReference type="ARBA" id="ARBA00068253"/>
    </source>
</evidence>
<keyword evidence="2" id="KW-0597">Phosphoprotein</keyword>
<dbReference type="GO" id="GO:0031445">
    <property type="term" value="P:regulation of heterochromatin formation"/>
    <property type="evidence" value="ECO:0007669"/>
    <property type="project" value="TreeGrafter"/>
</dbReference>
<dbReference type="VEuPathDB" id="VectorBase:ASIC007710"/>
<dbReference type="PANTHER" id="PTHR46510:SF1">
    <property type="entry name" value="BROMODOMAIN ADJACENT TO ZINC FINGER DOMAIN PROTEIN 1A"/>
    <property type="match status" value="1"/>
</dbReference>
<dbReference type="Pfam" id="PF00628">
    <property type="entry name" value="PHD"/>
    <property type="match status" value="1"/>
</dbReference>
<name>A0A084VQC6_ANOSI</name>
<dbReference type="InterPro" id="IPR018501">
    <property type="entry name" value="DDT_dom"/>
</dbReference>
<keyword evidence="6" id="KW-0805">Transcription regulation</keyword>
<evidence type="ECO:0000256" key="1">
    <source>
        <dbReference type="ARBA" id="ARBA00004123"/>
    </source>
</evidence>
<dbReference type="STRING" id="74873.A0A084VQC6"/>
<dbReference type="GO" id="GO:0008623">
    <property type="term" value="C:CHRAC"/>
    <property type="evidence" value="ECO:0007669"/>
    <property type="project" value="TreeGrafter"/>
</dbReference>
<feature type="compositionally biased region" description="Low complexity" evidence="16">
    <location>
        <begin position="1420"/>
        <end position="1432"/>
    </location>
</feature>
<reference evidence="21 23" key="1">
    <citation type="journal article" date="2014" name="BMC Genomics">
        <title>Genome sequence of Anopheles sinensis provides insight into genetics basis of mosquito competence for malaria parasites.</title>
        <authorList>
            <person name="Zhou D."/>
            <person name="Zhang D."/>
            <person name="Ding G."/>
            <person name="Shi L."/>
            <person name="Hou Q."/>
            <person name="Ye Y."/>
            <person name="Xu Y."/>
            <person name="Zhou H."/>
            <person name="Xiong C."/>
            <person name="Li S."/>
            <person name="Yu J."/>
            <person name="Hong S."/>
            <person name="Yu X."/>
            <person name="Zou P."/>
            <person name="Chen C."/>
            <person name="Chang X."/>
            <person name="Wang W."/>
            <person name="Lv Y."/>
            <person name="Sun Y."/>
            <person name="Ma L."/>
            <person name="Shen B."/>
            <person name="Zhu C."/>
        </authorList>
    </citation>
    <scope>NUCLEOTIDE SEQUENCE [LARGE SCALE GENOMIC DNA]</scope>
</reference>
<dbReference type="SUPFAM" id="SSF47370">
    <property type="entry name" value="Bromodomain"/>
    <property type="match status" value="1"/>
</dbReference>
<organism evidence="21">
    <name type="scientific">Anopheles sinensis</name>
    <name type="common">Mosquito</name>
    <dbReference type="NCBI Taxonomy" id="74873"/>
    <lineage>
        <taxon>Eukaryota</taxon>
        <taxon>Metazoa</taxon>
        <taxon>Ecdysozoa</taxon>
        <taxon>Arthropoda</taxon>
        <taxon>Hexapoda</taxon>
        <taxon>Insecta</taxon>
        <taxon>Pterygota</taxon>
        <taxon>Neoptera</taxon>
        <taxon>Endopterygota</taxon>
        <taxon>Diptera</taxon>
        <taxon>Nematocera</taxon>
        <taxon>Culicoidea</taxon>
        <taxon>Culicidae</taxon>
        <taxon>Anophelinae</taxon>
        <taxon>Anopheles</taxon>
    </lineage>
</organism>
<dbReference type="Pfam" id="PF00439">
    <property type="entry name" value="Bromodomain"/>
    <property type="match status" value="1"/>
</dbReference>
<dbReference type="InterPro" id="IPR047171">
    <property type="entry name" value="BAZ1A"/>
</dbReference>
<dbReference type="InterPro" id="IPR013083">
    <property type="entry name" value="Znf_RING/FYVE/PHD"/>
</dbReference>
<dbReference type="Pfam" id="PF15613">
    <property type="entry name" value="WSD"/>
    <property type="match status" value="1"/>
</dbReference>
<dbReference type="PROSITE" id="PS50827">
    <property type="entry name" value="DDT"/>
    <property type="match status" value="1"/>
</dbReference>
<dbReference type="Proteomes" id="UP000030765">
    <property type="component" value="Unassembled WGS sequence"/>
</dbReference>
<feature type="coiled-coil region" evidence="15">
    <location>
        <begin position="328"/>
        <end position="368"/>
    </location>
</feature>
<proteinExistence type="predicted"/>
<evidence type="ECO:0000313" key="22">
    <source>
        <dbReference type="EnsemblMetazoa" id="ASIC007710-PA"/>
    </source>
</evidence>
<feature type="domain" description="PHD-type" evidence="18">
    <location>
        <begin position="1190"/>
        <end position="1240"/>
    </location>
</feature>
<protein>
    <recommendedName>
        <fullName evidence="11">Bromodomain adjacent to zinc finger domain protein 1A</fullName>
    </recommendedName>
</protein>
<keyword evidence="5" id="KW-0862">Zinc</keyword>
<feature type="region of interest" description="Disordered" evidence="16">
    <location>
        <begin position="1705"/>
        <end position="1743"/>
    </location>
</feature>
<dbReference type="PROSITE" id="PS50014">
    <property type="entry name" value="BROMODOMAIN_2"/>
    <property type="match status" value="1"/>
</dbReference>
<feature type="coiled-coil region" evidence="15">
    <location>
        <begin position="669"/>
        <end position="700"/>
    </location>
</feature>
<comment type="subcellular location">
    <subcellularLocation>
        <location evidence="1 14">Nucleus</location>
    </subcellularLocation>
</comment>
<feature type="compositionally biased region" description="Basic and acidic residues" evidence="16">
    <location>
        <begin position="1355"/>
        <end position="1370"/>
    </location>
</feature>
<dbReference type="InterPro" id="IPR011011">
    <property type="entry name" value="Znf_FYVE_PHD"/>
</dbReference>
<dbReference type="GO" id="GO:0000228">
    <property type="term" value="C:nuclear chromosome"/>
    <property type="evidence" value="ECO:0007669"/>
    <property type="project" value="TreeGrafter"/>
</dbReference>
<feature type="compositionally biased region" description="Acidic residues" evidence="16">
    <location>
        <begin position="1044"/>
        <end position="1058"/>
    </location>
</feature>
<dbReference type="PROSITE" id="PS51136">
    <property type="entry name" value="WAC"/>
    <property type="match status" value="1"/>
</dbReference>
<dbReference type="PANTHER" id="PTHR46510">
    <property type="entry name" value="BROMODOMAIN ADJACENT TO ZINC FINGER DOMAIN PROTEIN 1A"/>
    <property type="match status" value="1"/>
</dbReference>
<accession>A0A084VQC6</accession>
<dbReference type="Pfam" id="PF10537">
    <property type="entry name" value="WAC_Acf1_DNA_bd"/>
    <property type="match status" value="1"/>
</dbReference>
<keyword evidence="8 12" id="KW-0103">Bromodomain</keyword>
<feature type="domain" description="DDT" evidence="19">
    <location>
        <begin position="404"/>
        <end position="469"/>
    </location>
</feature>
<evidence type="ECO:0000256" key="6">
    <source>
        <dbReference type="ARBA" id="ARBA00023015"/>
    </source>
</evidence>
<feature type="domain" description="Bromo" evidence="17">
    <location>
        <begin position="1613"/>
        <end position="1683"/>
    </location>
</feature>
<feature type="region of interest" description="Disordered" evidence="16">
    <location>
        <begin position="1240"/>
        <end position="1596"/>
    </location>
</feature>
<dbReference type="SUPFAM" id="SSF57903">
    <property type="entry name" value="FYVE/PHD zinc finger"/>
    <property type="match status" value="1"/>
</dbReference>
<evidence type="ECO:0000256" key="8">
    <source>
        <dbReference type="ARBA" id="ARBA00023117"/>
    </source>
</evidence>
<dbReference type="InterPro" id="IPR019787">
    <property type="entry name" value="Znf_PHD-finger"/>
</dbReference>
<dbReference type="PROSITE" id="PS50016">
    <property type="entry name" value="ZF_PHD_2"/>
    <property type="match status" value="1"/>
</dbReference>
<dbReference type="PROSITE" id="PS00633">
    <property type="entry name" value="BROMODOMAIN_1"/>
    <property type="match status" value="1"/>
</dbReference>
<dbReference type="EMBL" id="ATLV01015187">
    <property type="status" value="NOT_ANNOTATED_CDS"/>
    <property type="molecule type" value="Genomic_DNA"/>
</dbReference>
<evidence type="ECO:0000259" key="20">
    <source>
        <dbReference type="PROSITE" id="PS51136"/>
    </source>
</evidence>
<dbReference type="OMA" id="NDLVFCC"/>
<dbReference type="InterPro" id="IPR036427">
    <property type="entry name" value="Bromodomain-like_sf"/>
</dbReference>
<feature type="compositionally biased region" description="Polar residues" evidence="16">
    <location>
        <begin position="1707"/>
        <end position="1720"/>
    </location>
</feature>
<dbReference type="GO" id="GO:0045740">
    <property type="term" value="P:positive regulation of DNA replication"/>
    <property type="evidence" value="ECO:0007669"/>
    <property type="project" value="TreeGrafter"/>
</dbReference>
<dbReference type="Pfam" id="PF02791">
    <property type="entry name" value="DDT"/>
    <property type="match status" value="1"/>
</dbReference>
<dbReference type="InterPro" id="IPR013136">
    <property type="entry name" value="WSTF_Acf1_Cbp146"/>
</dbReference>
<dbReference type="GO" id="GO:0008270">
    <property type="term" value="F:zinc ion binding"/>
    <property type="evidence" value="ECO:0007669"/>
    <property type="project" value="UniProtKB-KW"/>
</dbReference>
<dbReference type="FunFam" id="3.30.40.10:FF:000300">
    <property type="entry name" value="Bromodomain adjacent to zinc finger domain protein 1A"/>
    <property type="match status" value="1"/>
</dbReference>
<gene>
    <name evidence="21" type="ORF">ZHAS_00007710</name>
</gene>
<dbReference type="Gene3D" id="1.20.920.10">
    <property type="entry name" value="Bromodomain-like"/>
    <property type="match status" value="1"/>
</dbReference>
<evidence type="ECO:0000256" key="13">
    <source>
        <dbReference type="PROSITE-ProRule" id="PRU00146"/>
    </source>
</evidence>
<dbReference type="EnsemblMetazoa" id="ASIC007710-RA">
    <property type="protein sequence ID" value="ASIC007710-PA"/>
    <property type="gene ID" value="ASIC007710"/>
</dbReference>
<evidence type="ECO:0000313" key="23">
    <source>
        <dbReference type="Proteomes" id="UP000030765"/>
    </source>
</evidence>
<feature type="compositionally biased region" description="Acidic residues" evidence="16">
    <location>
        <begin position="1456"/>
        <end position="1469"/>
    </location>
</feature>
<feature type="compositionally biased region" description="Basic and acidic residues" evidence="16">
    <location>
        <begin position="1311"/>
        <end position="1329"/>
    </location>
</feature>
<evidence type="ECO:0000256" key="3">
    <source>
        <dbReference type="ARBA" id="ARBA00022723"/>
    </source>
</evidence>
<keyword evidence="10 14" id="KW-0539">Nucleus</keyword>
<evidence type="ECO:0000256" key="2">
    <source>
        <dbReference type="ARBA" id="ARBA00022553"/>
    </source>
</evidence>
<feature type="compositionally biased region" description="Acidic residues" evidence="16">
    <location>
        <begin position="1400"/>
        <end position="1410"/>
    </location>
</feature>
<evidence type="ECO:0000256" key="15">
    <source>
        <dbReference type="SAM" id="Coils"/>
    </source>
</evidence>
<feature type="compositionally biased region" description="Acidic residues" evidence="16">
    <location>
        <begin position="1734"/>
        <end position="1743"/>
    </location>
</feature>
<evidence type="ECO:0000256" key="10">
    <source>
        <dbReference type="ARBA" id="ARBA00023242"/>
    </source>
</evidence>
<feature type="region of interest" description="Disordered" evidence="16">
    <location>
        <begin position="1018"/>
        <end position="1058"/>
    </location>
</feature>
<evidence type="ECO:0000256" key="14">
    <source>
        <dbReference type="PROSITE-ProRule" id="PRU00475"/>
    </source>
</evidence>
<feature type="region of interest" description="Disordered" evidence="16">
    <location>
        <begin position="242"/>
        <end position="310"/>
    </location>
</feature>
<feature type="compositionally biased region" description="Basic and acidic residues" evidence="16">
    <location>
        <begin position="242"/>
        <end position="252"/>
    </location>
</feature>
<evidence type="ECO:0000256" key="16">
    <source>
        <dbReference type="SAM" id="MobiDB-lite"/>
    </source>
</evidence>
<evidence type="ECO:0000256" key="9">
    <source>
        <dbReference type="ARBA" id="ARBA00023163"/>
    </source>
</evidence>
<dbReference type="InterPro" id="IPR001487">
    <property type="entry name" value="Bromodomain"/>
</dbReference>
<evidence type="ECO:0000259" key="18">
    <source>
        <dbReference type="PROSITE" id="PS50016"/>
    </source>
</evidence>
<dbReference type="InterPro" id="IPR018359">
    <property type="entry name" value="Bromodomain_CS"/>
</dbReference>